<feature type="compositionally biased region" description="Acidic residues" evidence="1">
    <location>
        <begin position="141"/>
        <end position="150"/>
    </location>
</feature>
<protein>
    <submittedName>
        <fullName evidence="2">Uncharacterized protein</fullName>
    </submittedName>
</protein>
<evidence type="ECO:0000256" key="1">
    <source>
        <dbReference type="SAM" id="MobiDB-lite"/>
    </source>
</evidence>
<dbReference type="PANTHER" id="PTHR47079">
    <property type="entry name" value="REGULATOR OF G-PROTEIN SIGNALING PROTEIN-LIKE"/>
    <property type="match status" value="1"/>
</dbReference>
<organism evidence="2 3">
    <name type="scientific">Batillaria attramentaria</name>
    <dbReference type="NCBI Taxonomy" id="370345"/>
    <lineage>
        <taxon>Eukaryota</taxon>
        <taxon>Metazoa</taxon>
        <taxon>Spiralia</taxon>
        <taxon>Lophotrochozoa</taxon>
        <taxon>Mollusca</taxon>
        <taxon>Gastropoda</taxon>
        <taxon>Caenogastropoda</taxon>
        <taxon>Sorbeoconcha</taxon>
        <taxon>Cerithioidea</taxon>
        <taxon>Batillariidae</taxon>
        <taxon>Batillaria</taxon>
    </lineage>
</organism>
<proteinExistence type="predicted"/>
<evidence type="ECO:0000313" key="3">
    <source>
        <dbReference type="Proteomes" id="UP001519460"/>
    </source>
</evidence>
<feature type="compositionally biased region" description="Basic and acidic residues" evidence="1">
    <location>
        <begin position="628"/>
        <end position="639"/>
    </location>
</feature>
<dbReference type="EMBL" id="JACVVK020000029">
    <property type="protein sequence ID" value="KAK7501798.1"/>
    <property type="molecule type" value="Genomic_DNA"/>
</dbReference>
<comment type="caution">
    <text evidence="2">The sequence shown here is derived from an EMBL/GenBank/DDBJ whole genome shotgun (WGS) entry which is preliminary data.</text>
</comment>
<dbReference type="Proteomes" id="UP001519460">
    <property type="component" value="Unassembled WGS sequence"/>
</dbReference>
<evidence type="ECO:0000313" key="2">
    <source>
        <dbReference type="EMBL" id="KAK7501798.1"/>
    </source>
</evidence>
<gene>
    <name evidence="2" type="ORF">BaRGS_00006884</name>
</gene>
<dbReference type="PANTHER" id="PTHR47079:SF1">
    <property type="entry name" value="REGULATOR OF G-PROTEIN SIGNALING PROTEIN-LIKE"/>
    <property type="match status" value="1"/>
</dbReference>
<feature type="region of interest" description="Disordered" evidence="1">
    <location>
        <begin position="141"/>
        <end position="190"/>
    </location>
</feature>
<dbReference type="InterPro" id="IPR053282">
    <property type="entry name" value="RGS_domain-containing"/>
</dbReference>
<feature type="compositionally biased region" description="Basic and acidic residues" evidence="1">
    <location>
        <begin position="151"/>
        <end position="166"/>
    </location>
</feature>
<sequence>MDCVKDAEQYEFFSAFLNSQRKGNVRQLQFCRAVYAANQMGKGPRRKRLLELIHKTFLLDGGKKLQCLDDSLVEKMSGKSAVDLAEATEVQEVVLAHLGLKWFHRYLDGWPTEQELMDARAHPNESWLATYRRHYSCAVGEEPDDWEDESGDKALEETTWSEEKSPAGDLPTRAADQPPPEPVRRKKSSVDLGKSQLMVMVEQAQKKKTKKSPMAMTLARLVQAASDEMQSRNYQWVDSTSYFMGKFKPKQRRNAISVPALEEDERQMWDLGGVQVEKQLGTDFVESKVPAKKTRTKMTLVKGSKKEKSLRTAEDHWRLRKALRSVLTVLRKIRDFASSLQDPTEYRLFHEYLRRETYQSELKRDAYTTVDWSAHPVYFRKLWTKPASSPGAKPIPITINKLTADLRFWVEVYKYKQEMVALCKGSTVGLRYEPIAQQRALTIARCYLESDIPPKLQINITEELSNSIMESLKRRGPSADLFYVAFMRLTPILFHFWKSFKAEWLTLLEELTGPLAGPRGNRPGKYLDYLDLIPPPIIVERRADIRNQAACGVEHDGMEGYKFTLFTGLRRREGETEKGNEAVINIPFGALLRSLLCVLGGATCLRYNIQRKKTPFVFIHQEATEQNEGPKTKDGKSEAGGKASKARAIVIRVSGTGTESRKSPAVLAALVLKKPVSLMKIM</sequence>
<dbReference type="InterPro" id="IPR036305">
    <property type="entry name" value="RGS_sf"/>
</dbReference>
<keyword evidence="3" id="KW-1185">Reference proteome</keyword>
<dbReference type="AlphaFoldDB" id="A0ABD0LRX0"/>
<feature type="region of interest" description="Disordered" evidence="1">
    <location>
        <begin position="622"/>
        <end position="643"/>
    </location>
</feature>
<dbReference type="Gene3D" id="1.10.167.10">
    <property type="entry name" value="Regulator of G-protein Signalling 4, domain 2"/>
    <property type="match status" value="1"/>
</dbReference>
<name>A0ABD0LRX0_9CAEN</name>
<dbReference type="SUPFAM" id="SSF48097">
    <property type="entry name" value="Regulator of G-protein signaling, RGS"/>
    <property type="match status" value="2"/>
</dbReference>
<accession>A0ABD0LRX0</accession>
<dbReference type="InterPro" id="IPR044926">
    <property type="entry name" value="RGS_subdomain_2"/>
</dbReference>
<reference evidence="2 3" key="1">
    <citation type="journal article" date="2023" name="Sci. Data">
        <title>Genome assembly of the Korean intertidal mud-creeper Batillaria attramentaria.</title>
        <authorList>
            <person name="Patra A.K."/>
            <person name="Ho P.T."/>
            <person name="Jun S."/>
            <person name="Lee S.J."/>
            <person name="Kim Y."/>
            <person name="Won Y.J."/>
        </authorList>
    </citation>
    <scope>NUCLEOTIDE SEQUENCE [LARGE SCALE GENOMIC DNA]</scope>
    <source>
        <strain evidence="2">Wonlab-2016</strain>
    </source>
</reference>